<keyword evidence="4" id="KW-1185">Reference proteome</keyword>
<evidence type="ECO:0000256" key="1">
    <source>
        <dbReference type="SAM" id="MobiDB-lite"/>
    </source>
</evidence>
<reference evidence="3" key="1">
    <citation type="submission" date="2024-04" db="UniProtKB">
        <authorList>
            <consortium name="EnsemblMetazoa"/>
        </authorList>
    </citation>
    <scope>IDENTIFICATION</scope>
    <source>
        <strain evidence="3">EBRO</strain>
    </source>
</reference>
<name>A0AAG5CUH5_ANOAO</name>
<dbReference type="Proteomes" id="UP000075880">
    <property type="component" value="Unassembled WGS sequence"/>
</dbReference>
<keyword evidence="2" id="KW-0732">Signal</keyword>
<dbReference type="AlphaFoldDB" id="A0AAG5CUH5"/>
<feature type="chain" id="PRO_5042596954" evidence="2">
    <location>
        <begin position="20"/>
        <end position="92"/>
    </location>
</feature>
<protein>
    <submittedName>
        <fullName evidence="3">Uncharacterized protein</fullName>
    </submittedName>
</protein>
<evidence type="ECO:0000313" key="3">
    <source>
        <dbReference type="EnsemblMetazoa" id="ENSAATROPP002502"/>
    </source>
</evidence>
<organism evidence="3 4">
    <name type="scientific">Anopheles atroparvus</name>
    <name type="common">European mosquito</name>
    <dbReference type="NCBI Taxonomy" id="41427"/>
    <lineage>
        <taxon>Eukaryota</taxon>
        <taxon>Metazoa</taxon>
        <taxon>Ecdysozoa</taxon>
        <taxon>Arthropoda</taxon>
        <taxon>Hexapoda</taxon>
        <taxon>Insecta</taxon>
        <taxon>Pterygota</taxon>
        <taxon>Neoptera</taxon>
        <taxon>Endopterygota</taxon>
        <taxon>Diptera</taxon>
        <taxon>Nematocera</taxon>
        <taxon>Culicoidea</taxon>
        <taxon>Culicidae</taxon>
        <taxon>Anophelinae</taxon>
        <taxon>Anopheles</taxon>
    </lineage>
</organism>
<feature type="region of interest" description="Disordered" evidence="1">
    <location>
        <begin position="52"/>
        <end position="92"/>
    </location>
</feature>
<evidence type="ECO:0000313" key="4">
    <source>
        <dbReference type="Proteomes" id="UP000075880"/>
    </source>
</evidence>
<feature type="signal peptide" evidence="2">
    <location>
        <begin position="1"/>
        <end position="19"/>
    </location>
</feature>
<proteinExistence type="predicted"/>
<feature type="compositionally biased region" description="Basic residues" evidence="1">
    <location>
        <begin position="58"/>
        <end position="86"/>
    </location>
</feature>
<dbReference type="EnsemblMetazoa" id="ENSAATROPT002606">
    <property type="protein sequence ID" value="ENSAATROPP002502"/>
    <property type="gene ID" value="ENSAATROPG002062"/>
</dbReference>
<sequence length="92" mass="10478">MACWQQLLLLLFVVTVVVADETKPKKDEAVAEDTSTEPLPVAAALHRQKRHEIEIHRVIKRRPKLPPPPRGRKPRPPRRPASKPRVKYGPPS</sequence>
<accession>A0AAG5CUH5</accession>
<evidence type="ECO:0000256" key="2">
    <source>
        <dbReference type="SAM" id="SignalP"/>
    </source>
</evidence>